<comment type="caution">
    <text evidence="2">The sequence shown here is derived from an EMBL/GenBank/DDBJ whole genome shotgun (WGS) entry which is preliminary data.</text>
</comment>
<dbReference type="InterPro" id="IPR011613">
    <property type="entry name" value="GH15-like"/>
</dbReference>
<dbReference type="EMBL" id="JAPNTZ010000016">
    <property type="protein sequence ID" value="MCY1143747.1"/>
    <property type="molecule type" value="Genomic_DNA"/>
</dbReference>
<evidence type="ECO:0000313" key="3">
    <source>
        <dbReference type="Proteomes" id="UP001151002"/>
    </source>
</evidence>
<keyword evidence="3" id="KW-1185">Reference proteome</keyword>
<name>A0ABT4BB86_9ACTN</name>
<evidence type="ECO:0000259" key="1">
    <source>
        <dbReference type="Pfam" id="PF00723"/>
    </source>
</evidence>
<gene>
    <name evidence="2" type="ORF">OWR29_37590</name>
</gene>
<dbReference type="Pfam" id="PF00723">
    <property type="entry name" value="Glyco_hydro_15"/>
    <property type="match status" value="1"/>
</dbReference>
<proteinExistence type="predicted"/>
<dbReference type="RefSeq" id="WP_267568275.1">
    <property type="nucleotide sequence ID" value="NZ_JAPNTZ010000016.1"/>
</dbReference>
<feature type="domain" description="GH15-like" evidence="1">
    <location>
        <begin position="11"/>
        <end position="40"/>
    </location>
</feature>
<sequence>MNEAIERTLTLRNDVGMLSEEYHVGTGQQLGNTPQAFSLVGLGNSACLLSGATTRTSATFEDQHSSSLLH</sequence>
<dbReference type="Proteomes" id="UP001151002">
    <property type="component" value="Unassembled WGS sequence"/>
</dbReference>
<accession>A0ABT4BB86</accession>
<dbReference type="InterPro" id="IPR008928">
    <property type="entry name" value="6-hairpin_glycosidase_sf"/>
</dbReference>
<protein>
    <recommendedName>
        <fullName evidence="1">GH15-like domain-containing protein</fullName>
    </recommendedName>
</protein>
<dbReference type="SUPFAM" id="SSF48208">
    <property type="entry name" value="Six-hairpin glycosidases"/>
    <property type="match status" value="1"/>
</dbReference>
<organism evidence="2 3">
    <name type="scientific">Paractinoplanes pyxinae</name>
    <dbReference type="NCBI Taxonomy" id="2997416"/>
    <lineage>
        <taxon>Bacteria</taxon>
        <taxon>Bacillati</taxon>
        <taxon>Actinomycetota</taxon>
        <taxon>Actinomycetes</taxon>
        <taxon>Micromonosporales</taxon>
        <taxon>Micromonosporaceae</taxon>
        <taxon>Paractinoplanes</taxon>
    </lineage>
</organism>
<reference evidence="2" key="1">
    <citation type="submission" date="2022-11" db="EMBL/GenBank/DDBJ databases">
        <authorList>
            <person name="Somphong A."/>
            <person name="Phongsopitanun W."/>
        </authorList>
    </citation>
    <scope>NUCLEOTIDE SEQUENCE</scope>
    <source>
        <strain evidence="2">Pm04-4</strain>
    </source>
</reference>
<evidence type="ECO:0000313" key="2">
    <source>
        <dbReference type="EMBL" id="MCY1143747.1"/>
    </source>
</evidence>